<dbReference type="RefSeq" id="WP_087147109.1">
    <property type="nucleotide sequence ID" value="NZ_FUKJ01000213.1"/>
</dbReference>
<dbReference type="AlphaFoldDB" id="A0A1R4H961"/>
<comment type="function">
    <text evidence="12">Part of the ABC transporter FtsEX involved in cellular division.</text>
</comment>
<dbReference type="InterPro" id="IPR003838">
    <property type="entry name" value="ABC3_permease_C"/>
</dbReference>
<evidence type="ECO:0000256" key="9">
    <source>
        <dbReference type="ARBA" id="ARBA00022989"/>
    </source>
</evidence>
<keyword evidence="10 12" id="KW-0472">Membrane</keyword>
<evidence type="ECO:0000256" key="14">
    <source>
        <dbReference type="SAM" id="Phobius"/>
    </source>
</evidence>
<dbReference type="Pfam" id="PF18075">
    <property type="entry name" value="FtsX_ECD"/>
    <property type="match status" value="1"/>
</dbReference>
<accession>A0A1R4H961</accession>
<dbReference type="Proteomes" id="UP000195442">
    <property type="component" value="Unassembled WGS sequence"/>
</dbReference>
<dbReference type="PANTHER" id="PTHR47755">
    <property type="entry name" value="CELL DIVISION PROTEIN FTSX"/>
    <property type="match status" value="1"/>
</dbReference>
<dbReference type="PIRSF" id="PIRSF003097">
    <property type="entry name" value="FtsX"/>
    <property type="match status" value="1"/>
</dbReference>
<evidence type="ECO:0000259" key="15">
    <source>
        <dbReference type="Pfam" id="PF02687"/>
    </source>
</evidence>
<dbReference type="GO" id="GO:0005886">
    <property type="term" value="C:plasma membrane"/>
    <property type="evidence" value="ECO:0007669"/>
    <property type="project" value="UniProtKB-SubCell"/>
</dbReference>
<comment type="similarity">
    <text evidence="2 12">Belongs to the ABC-4 integral membrane protein family. FtsX subfamily.</text>
</comment>
<feature type="transmembrane region" description="Helical" evidence="14">
    <location>
        <begin position="299"/>
        <end position="324"/>
    </location>
</feature>
<evidence type="ECO:0000256" key="10">
    <source>
        <dbReference type="ARBA" id="ARBA00023136"/>
    </source>
</evidence>
<gene>
    <name evidence="17" type="ORF">CRENPOLYSF2_2900015</name>
</gene>
<evidence type="ECO:0000256" key="2">
    <source>
        <dbReference type="ARBA" id="ARBA00007379"/>
    </source>
</evidence>
<dbReference type="NCBIfam" id="TIGR00439">
    <property type="entry name" value="FtsX_Gneg"/>
    <property type="match status" value="1"/>
</dbReference>
<dbReference type="GO" id="GO:0032153">
    <property type="term" value="C:cell division site"/>
    <property type="evidence" value="ECO:0007669"/>
    <property type="project" value="TreeGrafter"/>
</dbReference>
<comment type="subcellular location">
    <subcellularLocation>
        <location evidence="1">Cell inner membrane</location>
        <topology evidence="1">Multi-pass membrane protein</topology>
    </subcellularLocation>
</comment>
<keyword evidence="9 14" id="KW-1133">Transmembrane helix</keyword>
<dbReference type="GO" id="GO:0051301">
    <property type="term" value="P:cell division"/>
    <property type="evidence" value="ECO:0007669"/>
    <property type="project" value="UniProtKB-KW"/>
</dbReference>
<feature type="domain" description="FtsX extracellular" evidence="16">
    <location>
        <begin position="92"/>
        <end position="183"/>
    </location>
</feature>
<evidence type="ECO:0000313" key="17">
    <source>
        <dbReference type="EMBL" id="SJM92775.1"/>
    </source>
</evidence>
<keyword evidence="6 12" id="KW-0997">Cell inner membrane</keyword>
<evidence type="ECO:0000256" key="1">
    <source>
        <dbReference type="ARBA" id="ARBA00004429"/>
    </source>
</evidence>
<dbReference type="EMBL" id="FUKJ01000213">
    <property type="protein sequence ID" value="SJM92775.1"/>
    <property type="molecule type" value="Genomic_DNA"/>
</dbReference>
<comment type="subunit">
    <text evidence="3">Forms a membrane-associated complex with FtsE.</text>
</comment>
<feature type="domain" description="ABC3 transporter permease C-terminal" evidence="15">
    <location>
        <begin position="210"/>
        <end position="324"/>
    </location>
</feature>
<feature type="transmembrane region" description="Helical" evidence="14">
    <location>
        <begin position="54"/>
        <end position="77"/>
    </location>
</feature>
<protein>
    <recommendedName>
        <fullName evidence="4 12">Cell division protein FtsX</fullName>
    </recommendedName>
</protein>
<dbReference type="PANTHER" id="PTHR47755:SF1">
    <property type="entry name" value="CELL DIVISION PROTEIN FTSX"/>
    <property type="match status" value="1"/>
</dbReference>
<evidence type="ECO:0000256" key="6">
    <source>
        <dbReference type="ARBA" id="ARBA00022519"/>
    </source>
</evidence>
<evidence type="ECO:0000256" key="8">
    <source>
        <dbReference type="ARBA" id="ARBA00022692"/>
    </source>
</evidence>
<feature type="region of interest" description="Disordered" evidence="13">
    <location>
        <begin position="1"/>
        <end position="28"/>
    </location>
</feature>
<organism evidence="17 18">
    <name type="scientific">Crenothrix polyspora</name>
    <dbReference type="NCBI Taxonomy" id="360316"/>
    <lineage>
        <taxon>Bacteria</taxon>
        <taxon>Pseudomonadati</taxon>
        <taxon>Pseudomonadota</taxon>
        <taxon>Gammaproteobacteria</taxon>
        <taxon>Methylococcales</taxon>
        <taxon>Crenotrichaceae</taxon>
        <taxon>Crenothrix</taxon>
    </lineage>
</organism>
<evidence type="ECO:0000256" key="13">
    <source>
        <dbReference type="SAM" id="MobiDB-lite"/>
    </source>
</evidence>
<keyword evidence="7 12" id="KW-0132">Cell division</keyword>
<dbReference type="InterPro" id="IPR004513">
    <property type="entry name" value="FtsX"/>
</dbReference>
<evidence type="ECO:0000313" key="18">
    <source>
        <dbReference type="Proteomes" id="UP000195442"/>
    </source>
</evidence>
<evidence type="ECO:0000256" key="3">
    <source>
        <dbReference type="ARBA" id="ARBA00011160"/>
    </source>
</evidence>
<dbReference type="Gene3D" id="3.30.70.3040">
    <property type="match status" value="1"/>
</dbReference>
<proteinExistence type="inferred from homology"/>
<name>A0A1R4H961_9GAMM</name>
<feature type="compositionally biased region" description="Basic residues" evidence="13">
    <location>
        <begin position="1"/>
        <end position="12"/>
    </location>
</feature>
<evidence type="ECO:0000256" key="12">
    <source>
        <dbReference type="PIRNR" id="PIRNR003097"/>
    </source>
</evidence>
<keyword evidence="8 14" id="KW-0812">Transmembrane</keyword>
<dbReference type="InterPro" id="IPR040690">
    <property type="entry name" value="FtsX_ECD"/>
</dbReference>
<evidence type="ECO:0000259" key="16">
    <source>
        <dbReference type="Pfam" id="PF18075"/>
    </source>
</evidence>
<evidence type="ECO:0000256" key="4">
    <source>
        <dbReference type="ARBA" id="ARBA00021907"/>
    </source>
</evidence>
<sequence>MKQTKSTKHKPQTKQDGRKNTSSGGDFSSKVEAYRDQHAHALFSSLGRMVASPFASIVTIVVLAITISLAGGFYMLVVNLQQLTGSLEDSNQISLFLKEDVSDAYANKFADSIKDNANVQSVKVISKEQGLAEFETYSGFGSAINALEVNPLPIVIQVLPKDTLEDEQGLVALFDDLKRSPEVDLAQMDMQWVKRLQSIVAIAKRGTTLLGLMLAIAVIFVTGNTIRLEVHNRRDEIVIAKLVGATNSFIQRPFLYSGFWIGLVSGVMAWFIVTIMMLILKQSVETLSALYQDAFKMLFFSYGETFILLGISCLLAVLGSCAVLQFQLRYTKLN</sequence>
<keyword evidence="5 12" id="KW-1003">Cell membrane</keyword>
<evidence type="ECO:0000256" key="7">
    <source>
        <dbReference type="ARBA" id="ARBA00022618"/>
    </source>
</evidence>
<dbReference type="Pfam" id="PF02687">
    <property type="entry name" value="FtsX"/>
    <property type="match status" value="1"/>
</dbReference>
<evidence type="ECO:0000256" key="11">
    <source>
        <dbReference type="ARBA" id="ARBA00023306"/>
    </source>
</evidence>
<dbReference type="OrthoDB" id="9813411at2"/>
<dbReference type="InterPro" id="IPR047590">
    <property type="entry name" value="FtsX_proteobact-type"/>
</dbReference>
<reference evidence="18" key="1">
    <citation type="submission" date="2017-02" db="EMBL/GenBank/DDBJ databases">
        <authorList>
            <person name="Daims H."/>
        </authorList>
    </citation>
    <scope>NUCLEOTIDE SEQUENCE [LARGE SCALE GENOMIC DNA]</scope>
</reference>
<keyword evidence="18" id="KW-1185">Reference proteome</keyword>
<feature type="transmembrane region" description="Helical" evidence="14">
    <location>
        <begin position="208"/>
        <end position="226"/>
    </location>
</feature>
<feature type="transmembrane region" description="Helical" evidence="14">
    <location>
        <begin position="254"/>
        <end position="279"/>
    </location>
</feature>
<keyword evidence="11 12" id="KW-0131">Cell cycle</keyword>
<evidence type="ECO:0000256" key="5">
    <source>
        <dbReference type="ARBA" id="ARBA00022475"/>
    </source>
</evidence>